<dbReference type="GO" id="GO:0016787">
    <property type="term" value="F:hydrolase activity"/>
    <property type="evidence" value="ECO:0007669"/>
    <property type="project" value="UniProtKB-KW"/>
</dbReference>
<dbReference type="PROSITE" id="PS51192">
    <property type="entry name" value="HELICASE_ATP_BIND_1"/>
    <property type="match status" value="1"/>
</dbReference>
<dbReference type="InterPro" id="IPR011545">
    <property type="entry name" value="DEAD/DEAH_box_helicase_dom"/>
</dbReference>
<evidence type="ECO:0000256" key="3">
    <source>
        <dbReference type="ARBA" id="ARBA00022840"/>
    </source>
</evidence>
<evidence type="ECO:0000256" key="6">
    <source>
        <dbReference type="ARBA" id="ARBA00034617"/>
    </source>
</evidence>
<dbReference type="SUPFAM" id="SSF52540">
    <property type="entry name" value="P-loop containing nucleoside triphosphate hydrolases"/>
    <property type="match status" value="1"/>
</dbReference>
<dbReference type="EC" id="5.6.2.4" evidence="7"/>
<dbReference type="EMBL" id="CP036426">
    <property type="protein sequence ID" value="QDV37416.1"/>
    <property type="molecule type" value="Genomic_DNA"/>
</dbReference>
<dbReference type="KEGG" id="tpla:ElP_53550"/>
<dbReference type="InterPro" id="IPR027417">
    <property type="entry name" value="P-loop_NTPase"/>
</dbReference>
<dbReference type="RefSeq" id="WP_145275199.1">
    <property type="nucleotide sequence ID" value="NZ_CP036426.1"/>
</dbReference>
<name>A0A518H9K4_9BACT</name>
<dbReference type="Proteomes" id="UP000317835">
    <property type="component" value="Chromosome"/>
</dbReference>
<dbReference type="OrthoDB" id="9763310at2"/>
<feature type="domain" description="Helicase C-terminal" evidence="10">
    <location>
        <begin position="380"/>
        <end position="525"/>
    </location>
</feature>
<sequence length="867" mass="96273">MNDEFQLLRELLAGRSRWPDGAGTDHRFRDRCNGRLFRALRHIGSGSPESPGAADLAALVRHVLRREQESQDGASPLVAVPDAPPWPSREQWRRFGIEVRATATGLLHIVARPWCPPWLQGAAHHPPDREVFAERPRRSYGLDLPGDPFLDALPGWRSYRCSGQREGVRSLLTAPEGSTLVVNLPTGAGKSLCAQVASLVDPKGLSVVVVPTTALALDQERALEPFIGHPTAYFGGTTQADVERNGGIRERIREGTQRIVFTSPESLLRSLAGAVYATARLGLLRLLVVDEAHIIDQWGDGFRSEFQELAGLRRDLLRSCPGEPFRTLLLTGTLTSSCLDTLETLFGRPGPLGVVSSVQLRPEPSYWVADCRDEEERRERVLESLRLLPRPLILYVSAVEDANAWLSNLRGEGFLRAAVVTGQTGAVDRSEIIRRWQYDDLDAVVATSAFGLGMDKGDVRAVIHACIPEHIDRFYQEVGRGGRDGKASLSLLLHTPSDRAVASDLNQKAIISVEKGFERWKAIFHGRTELPDGRVRVRVDSVPSYGYGVFENSSYNVAWNVRTLTLLSRAGIIELDAQPPPSPDEGEESDPIDAEERHQSELDRHRNERVLRILDEGHLDFGNTWTTTIEGSRRLGDRTTRNGLRLMFEALSPGRCLADVFAEAYTLPDRGGDSPRPGVATSRSCGGCPACRRSGRAAFVGAMPDPLPIWQRTGLVLDEELARMFGGGSLLFLFDDRSMDHGPAERQRRERMLRWLIAKGVRTIAAPPAVLDRIRPVVRPMEGCFVFFNPGWQPLRLPRVPTLAIWTEEQLPPGLVPAADRCDRLLAPRVLWLPAEVRDPAKPHCRLRDTVRAPSFRIEELCMRIGL</sequence>
<organism evidence="11 12">
    <name type="scientific">Tautonia plasticadhaerens</name>
    <dbReference type="NCBI Taxonomy" id="2527974"/>
    <lineage>
        <taxon>Bacteria</taxon>
        <taxon>Pseudomonadati</taxon>
        <taxon>Planctomycetota</taxon>
        <taxon>Planctomycetia</taxon>
        <taxon>Isosphaerales</taxon>
        <taxon>Isosphaeraceae</taxon>
        <taxon>Tautonia</taxon>
    </lineage>
</organism>
<keyword evidence="3" id="KW-0067">ATP-binding</keyword>
<proteinExistence type="inferred from homology"/>
<protein>
    <recommendedName>
        <fullName evidence="7">DNA 3'-5' helicase</fullName>
        <ecNumber evidence="7">5.6.2.4</ecNumber>
    </recommendedName>
</protein>
<evidence type="ECO:0000313" key="11">
    <source>
        <dbReference type="EMBL" id="QDV37416.1"/>
    </source>
</evidence>
<dbReference type="GO" id="GO:0043138">
    <property type="term" value="F:3'-5' DNA helicase activity"/>
    <property type="evidence" value="ECO:0007669"/>
    <property type="project" value="UniProtKB-EC"/>
</dbReference>
<comment type="similarity">
    <text evidence="1">Belongs to the helicase family. RecQ subfamily.</text>
</comment>
<evidence type="ECO:0000259" key="9">
    <source>
        <dbReference type="PROSITE" id="PS51192"/>
    </source>
</evidence>
<dbReference type="SMART" id="SM00490">
    <property type="entry name" value="HELICc"/>
    <property type="match status" value="1"/>
</dbReference>
<dbReference type="InterPro" id="IPR014001">
    <property type="entry name" value="Helicase_ATP-bd"/>
</dbReference>
<dbReference type="PROSITE" id="PS51194">
    <property type="entry name" value="HELICASE_CTER"/>
    <property type="match status" value="1"/>
</dbReference>
<accession>A0A518H9K4</accession>
<evidence type="ECO:0000256" key="7">
    <source>
        <dbReference type="ARBA" id="ARBA00034808"/>
    </source>
</evidence>
<dbReference type="NCBIfam" id="NF041063">
    <property type="entry name" value="DpdF"/>
    <property type="match status" value="1"/>
</dbReference>
<evidence type="ECO:0000256" key="8">
    <source>
        <dbReference type="SAM" id="MobiDB-lite"/>
    </source>
</evidence>
<keyword evidence="11" id="KW-0347">Helicase</keyword>
<evidence type="ECO:0000256" key="1">
    <source>
        <dbReference type="ARBA" id="ARBA00005446"/>
    </source>
</evidence>
<dbReference type="SMART" id="SM00487">
    <property type="entry name" value="DEXDc"/>
    <property type="match status" value="1"/>
</dbReference>
<feature type="domain" description="Helicase ATP-binding" evidence="9">
    <location>
        <begin position="171"/>
        <end position="352"/>
    </location>
</feature>
<evidence type="ECO:0000259" key="10">
    <source>
        <dbReference type="PROSITE" id="PS51194"/>
    </source>
</evidence>
<feature type="compositionally biased region" description="Acidic residues" evidence="8">
    <location>
        <begin position="584"/>
        <end position="593"/>
    </location>
</feature>
<reference evidence="11 12" key="1">
    <citation type="submission" date="2019-02" db="EMBL/GenBank/DDBJ databases">
        <title>Deep-cultivation of Planctomycetes and their phenomic and genomic characterization uncovers novel biology.</title>
        <authorList>
            <person name="Wiegand S."/>
            <person name="Jogler M."/>
            <person name="Boedeker C."/>
            <person name="Pinto D."/>
            <person name="Vollmers J."/>
            <person name="Rivas-Marin E."/>
            <person name="Kohn T."/>
            <person name="Peeters S.H."/>
            <person name="Heuer A."/>
            <person name="Rast P."/>
            <person name="Oberbeckmann S."/>
            <person name="Bunk B."/>
            <person name="Jeske O."/>
            <person name="Meyerdierks A."/>
            <person name="Storesund J.E."/>
            <person name="Kallscheuer N."/>
            <person name="Luecker S."/>
            <person name="Lage O.M."/>
            <person name="Pohl T."/>
            <person name="Merkel B.J."/>
            <person name="Hornburger P."/>
            <person name="Mueller R.-W."/>
            <person name="Bruemmer F."/>
            <person name="Labrenz M."/>
            <person name="Spormann A.M."/>
            <person name="Op den Camp H."/>
            <person name="Overmann J."/>
            <person name="Amann R."/>
            <person name="Jetten M.S.M."/>
            <person name="Mascher T."/>
            <person name="Medema M.H."/>
            <person name="Devos D.P."/>
            <person name="Kaster A.-K."/>
            <person name="Ovreas L."/>
            <person name="Rohde M."/>
            <person name="Galperin M.Y."/>
            <person name="Jogler C."/>
        </authorList>
    </citation>
    <scope>NUCLEOTIDE SEQUENCE [LARGE SCALE GENOMIC DNA]</scope>
    <source>
        <strain evidence="11 12">ElP</strain>
    </source>
</reference>
<evidence type="ECO:0000313" key="12">
    <source>
        <dbReference type="Proteomes" id="UP000317835"/>
    </source>
</evidence>
<dbReference type="GO" id="GO:0005737">
    <property type="term" value="C:cytoplasm"/>
    <property type="evidence" value="ECO:0007669"/>
    <property type="project" value="TreeGrafter"/>
</dbReference>
<keyword evidence="11" id="KW-0378">Hydrolase</keyword>
<keyword evidence="5" id="KW-0413">Isomerase</keyword>
<dbReference type="PANTHER" id="PTHR13710">
    <property type="entry name" value="DNA HELICASE RECQ FAMILY MEMBER"/>
    <property type="match status" value="1"/>
</dbReference>
<dbReference type="GO" id="GO:0003677">
    <property type="term" value="F:DNA binding"/>
    <property type="evidence" value="ECO:0007669"/>
    <property type="project" value="UniProtKB-KW"/>
</dbReference>
<dbReference type="Gene3D" id="3.40.50.300">
    <property type="entry name" value="P-loop containing nucleotide triphosphate hydrolases"/>
    <property type="match status" value="2"/>
</dbReference>
<dbReference type="PANTHER" id="PTHR13710:SF105">
    <property type="entry name" value="ATP-DEPENDENT DNA HELICASE Q1"/>
    <property type="match status" value="1"/>
</dbReference>
<keyword evidence="12" id="KW-1185">Reference proteome</keyword>
<evidence type="ECO:0000256" key="2">
    <source>
        <dbReference type="ARBA" id="ARBA00022741"/>
    </source>
</evidence>
<dbReference type="InterPro" id="IPR001650">
    <property type="entry name" value="Helicase_C-like"/>
</dbReference>
<dbReference type="Pfam" id="PF00270">
    <property type="entry name" value="DEAD"/>
    <property type="match status" value="1"/>
</dbReference>
<comment type="catalytic activity">
    <reaction evidence="6">
        <text>Couples ATP hydrolysis with the unwinding of duplex DNA by translocating in the 3'-5' direction.</text>
        <dbReference type="EC" id="5.6.2.4"/>
    </reaction>
</comment>
<feature type="compositionally biased region" description="Basic and acidic residues" evidence="8">
    <location>
        <begin position="594"/>
        <end position="604"/>
    </location>
</feature>
<dbReference type="GO" id="GO:0005524">
    <property type="term" value="F:ATP binding"/>
    <property type="evidence" value="ECO:0007669"/>
    <property type="project" value="UniProtKB-KW"/>
</dbReference>
<keyword evidence="4" id="KW-0238">DNA-binding</keyword>
<dbReference type="AlphaFoldDB" id="A0A518H9K4"/>
<evidence type="ECO:0000256" key="4">
    <source>
        <dbReference type="ARBA" id="ARBA00023125"/>
    </source>
</evidence>
<dbReference type="GO" id="GO:0000724">
    <property type="term" value="P:double-strand break repair via homologous recombination"/>
    <property type="evidence" value="ECO:0007669"/>
    <property type="project" value="TreeGrafter"/>
</dbReference>
<dbReference type="GO" id="GO:0009378">
    <property type="term" value="F:four-way junction helicase activity"/>
    <property type="evidence" value="ECO:0007669"/>
    <property type="project" value="TreeGrafter"/>
</dbReference>
<keyword evidence="2" id="KW-0547">Nucleotide-binding</keyword>
<dbReference type="GO" id="GO:0005694">
    <property type="term" value="C:chromosome"/>
    <property type="evidence" value="ECO:0007669"/>
    <property type="project" value="TreeGrafter"/>
</dbReference>
<gene>
    <name evidence="11" type="primary">recQ_4</name>
    <name evidence="11" type="ORF">ElP_53550</name>
</gene>
<evidence type="ECO:0000256" key="5">
    <source>
        <dbReference type="ARBA" id="ARBA00023235"/>
    </source>
</evidence>
<feature type="region of interest" description="Disordered" evidence="8">
    <location>
        <begin position="575"/>
        <end position="604"/>
    </location>
</feature>
<dbReference type="Pfam" id="PF00271">
    <property type="entry name" value="Helicase_C"/>
    <property type="match status" value="1"/>
</dbReference>